<evidence type="ECO:0000313" key="6">
    <source>
        <dbReference type="EMBL" id="VAW29389.1"/>
    </source>
</evidence>
<organism evidence="6">
    <name type="scientific">hydrothermal vent metagenome</name>
    <dbReference type="NCBI Taxonomy" id="652676"/>
    <lineage>
        <taxon>unclassified sequences</taxon>
        <taxon>metagenomes</taxon>
        <taxon>ecological metagenomes</taxon>
    </lineage>
</organism>
<evidence type="ECO:0000256" key="2">
    <source>
        <dbReference type="ARBA" id="ARBA00022723"/>
    </source>
</evidence>
<reference evidence="6" key="1">
    <citation type="submission" date="2018-06" db="EMBL/GenBank/DDBJ databases">
        <authorList>
            <person name="Zhirakovskaya E."/>
        </authorList>
    </citation>
    <scope>NUCLEOTIDE SEQUENCE</scope>
</reference>
<keyword evidence="4" id="KW-0411">Iron-sulfur</keyword>
<dbReference type="Gene3D" id="2.102.10.10">
    <property type="entry name" value="Rieske [2Fe-2S] iron-sulphur domain"/>
    <property type="match status" value="1"/>
</dbReference>
<keyword evidence="1" id="KW-0001">2Fe-2S</keyword>
<name>A0A3B0UXR0_9ZZZZ</name>
<evidence type="ECO:0000256" key="1">
    <source>
        <dbReference type="ARBA" id="ARBA00022714"/>
    </source>
</evidence>
<dbReference type="GO" id="GO:0046872">
    <property type="term" value="F:metal ion binding"/>
    <property type="evidence" value="ECO:0007669"/>
    <property type="project" value="UniProtKB-KW"/>
</dbReference>
<dbReference type="InterPro" id="IPR036922">
    <property type="entry name" value="Rieske_2Fe-2S_sf"/>
</dbReference>
<keyword evidence="2" id="KW-0479">Metal-binding</keyword>
<proteinExistence type="predicted"/>
<sequence>MIVKLFSSKKEAIEEVPKGTTRKLVVKNKGYLLIHSNQGFSVSDELCPHQHESLSKGNLNGFNEIICPLHEYRFNLKTGVESANKCSHLTLYQIAVKSDGLYIEI</sequence>
<gene>
    <name evidence="6" type="ORF">MNBD_BACTEROID06-1115</name>
</gene>
<accession>A0A3B0UXR0</accession>
<dbReference type="SUPFAM" id="SSF50022">
    <property type="entry name" value="ISP domain"/>
    <property type="match status" value="1"/>
</dbReference>
<keyword evidence="3" id="KW-0408">Iron</keyword>
<dbReference type="Pfam" id="PF00355">
    <property type="entry name" value="Rieske"/>
    <property type="match status" value="1"/>
</dbReference>
<dbReference type="GO" id="GO:0051537">
    <property type="term" value="F:2 iron, 2 sulfur cluster binding"/>
    <property type="evidence" value="ECO:0007669"/>
    <property type="project" value="UniProtKB-KW"/>
</dbReference>
<dbReference type="PROSITE" id="PS51296">
    <property type="entry name" value="RIESKE"/>
    <property type="match status" value="1"/>
</dbReference>
<feature type="domain" description="Rieske" evidence="5">
    <location>
        <begin position="8"/>
        <end position="103"/>
    </location>
</feature>
<evidence type="ECO:0000256" key="4">
    <source>
        <dbReference type="ARBA" id="ARBA00023014"/>
    </source>
</evidence>
<dbReference type="InterPro" id="IPR017941">
    <property type="entry name" value="Rieske_2Fe-2S"/>
</dbReference>
<dbReference type="AlphaFoldDB" id="A0A3B0UXR0"/>
<dbReference type="EMBL" id="UOES01000562">
    <property type="protein sequence ID" value="VAW29389.1"/>
    <property type="molecule type" value="Genomic_DNA"/>
</dbReference>
<evidence type="ECO:0000256" key="3">
    <source>
        <dbReference type="ARBA" id="ARBA00023004"/>
    </source>
</evidence>
<evidence type="ECO:0000259" key="5">
    <source>
        <dbReference type="PROSITE" id="PS51296"/>
    </source>
</evidence>
<protein>
    <recommendedName>
        <fullName evidence="5">Rieske domain-containing protein</fullName>
    </recommendedName>
</protein>